<accession>A0A1L5F903</accession>
<evidence type="ECO:0000313" key="2">
    <source>
        <dbReference type="EMBL" id="APM39443.1"/>
    </source>
</evidence>
<gene>
    <name evidence="2" type="ORF">BS101_12155</name>
</gene>
<evidence type="ECO:0000313" key="3">
    <source>
        <dbReference type="Proteomes" id="UP000184604"/>
    </source>
</evidence>
<evidence type="ECO:0000256" key="1">
    <source>
        <dbReference type="SAM" id="MobiDB-lite"/>
    </source>
</evidence>
<proteinExistence type="predicted"/>
<reference evidence="2 3" key="1">
    <citation type="submission" date="2016-12" db="EMBL/GenBank/DDBJ databases">
        <title>Complete genome sequence of Clostridium kluyveri JZZ isolated from the pit mud of a Chinese flavor liquor-making factory.</title>
        <authorList>
            <person name="Wang Y."/>
        </authorList>
    </citation>
    <scope>NUCLEOTIDE SEQUENCE [LARGE SCALE GENOMIC DNA]</scope>
    <source>
        <strain evidence="2 3">JZZ</strain>
    </source>
</reference>
<dbReference type="RefSeq" id="WP_073539066.1">
    <property type="nucleotide sequence ID" value="NZ_CP018335.1"/>
</dbReference>
<feature type="region of interest" description="Disordered" evidence="1">
    <location>
        <begin position="44"/>
        <end position="67"/>
    </location>
</feature>
<dbReference type="OrthoDB" id="2063067at2"/>
<organism evidence="2 3">
    <name type="scientific">Clostridium kluyveri</name>
    <dbReference type="NCBI Taxonomy" id="1534"/>
    <lineage>
        <taxon>Bacteria</taxon>
        <taxon>Bacillati</taxon>
        <taxon>Bacillota</taxon>
        <taxon>Clostridia</taxon>
        <taxon>Eubacteriales</taxon>
        <taxon>Clostridiaceae</taxon>
        <taxon>Clostridium</taxon>
    </lineage>
</organism>
<dbReference type="AlphaFoldDB" id="A0A1L5F903"/>
<name>A0A1L5F903_CLOKL</name>
<sequence length="67" mass="7720">MKVWYECPYCGKKLAMIDDTQNISGVFIKCRNKHCNREIEIKNDIESQSSDARARDARAQKPPDDTS</sequence>
<dbReference type="EMBL" id="CP018335">
    <property type="protein sequence ID" value="APM39443.1"/>
    <property type="molecule type" value="Genomic_DNA"/>
</dbReference>
<dbReference type="Proteomes" id="UP000184604">
    <property type="component" value="Chromosome"/>
</dbReference>
<protein>
    <submittedName>
        <fullName evidence="2">Uncharacterized protein</fullName>
    </submittedName>
</protein>
<feature type="compositionally biased region" description="Basic and acidic residues" evidence="1">
    <location>
        <begin position="52"/>
        <end position="67"/>
    </location>
</feature>